<gene>
    <name evidence="1" type="primary">SDH3</name>
    <name evidence="1" type="ORF">H2198_000628</name>
</gene>
<evidence type="ECO:0000313" key="2">
    <source>
        <dbReference type="Proteomes" id="UP001172386"/>
    </source>
</evidence>
<dbReference type="EMBL" id="JAPDRQ010000006">
    <property type="protein sequence ID" value="KAJ9663868.1"/>
    <property type="molecule type" value="Genomic_DNA"/>
</dbReference>
<keyword evidence="2" id="KW-1185">Reference proteome</keyword>
<organism evidence="1 2">
    <name type="scientific">Neophaeococcomyces mojaviensis</name>
    <dbReference type="NCBI Taxonomy" id="3383035"/>
    <lineage>
        <taxon>Eukaryota</taxon>
        <taxon>Fungi</taxon>
        <taxon>Dikarya</taxon>
        <taxon>Ascomycota</taxon>
        <taxon>Pezizomycotina</taxon>
        <taxon>Eurotiomycetes</taxon>
        <taxon>Chaetothyriomycetidae</taxon>
        <taxon>Chaetothyriales</taxon>
        <taxon>Chaetothyriales incertae sedis</taxon>
        <taxon>Neophaeococcomyces</taxon>
    </lineage>
</organism>
<evidence type="ECO:0000313" key="1">
    <source>
        <dbReference type="EMBL" id="KAJ9663868.1"/>
    </source>
</evidence>
<comment type="caution">
    <text evidence="1">The sequence shown here is derived from an EMBL/GenBank/DDBJ whole genome shotgun (WGS) entry which is preliminary data.</text>
</comment>
<sequence>MSVNMFSQRALQTSMRRLALARPTTTTMRMISPAAIATGQIRPATSGPHANTVSVSSDEAYKLLAEQRVHRPVSPHLGIYQPQVTWYLSALNRITGSILSGSFYLFGFAYLVAPAFGWHLESASIAAAFASWPIVVKLLVKGTMAFPLAFHSLNGLRHLTWDMGAVLTNRQVQVTGWAIVVLSSISGLYLMFS</sequence>
<reference evidence="1" key="1">
    <citation type="submission" date="2022-10" db="EMBL/GenBank/DDBJ databases">
        <title>Culturing micro-colonial fungi from biological soil crusts in the Mojave desert and describing Neophaeococcomyces mojavensis, and introducing the new genera and species Taxawa tesnikishii.</title>
        <authorList>
            <person name="Kurbessoian T."/>
            <person name="Stajich J.E."/>
        </authorList>
    </citation>
    <scope>NUCLEOTIDE SEQUENCE</scope>
    <source>
        <strain evidence="1">JES_112</strain>
    </source>
</reference>
<protein>
    <submittedName>
        <fullName evidence="1">Cytochrome b subunit of succinate dehydrogenase, Sdh3p</fullName>
    </submittedName>
</protein>
<name>A0ACC3AJD3_9EURO</name>
<proteinExistence type="predicted"/>
<dbReference type="Proteomes" id="UP001172386">
    <property type="component" value="Unassembled WGS sequence"/>
</dbReference>
<accession>A0ACC3AJD3</accession>